<dbReference type="EMBL" id="ML208467">
    <property type="protein sequence ID" value="TFK64645.1"/>
    <property type="molecule type" value="Genomic_DNA"/>
</dbReference>
<evidence type="ECO:0000313" key="2">
    <source>
        <dbReference type="Proteomes" id="UP000308600"/>
    </source>
</evidence>
<sequence length="74" mass="8220">METSVPLAAVFLEYLVAYIPVSSLGNVLCNKPLGVYECCVGFAEPKDQLESYRLFRFSCLSLASKSPKTNLLFH</sequence>
<organism evidence="1 2">
    <name type="scientific">Pluteus cervinus</name>
    <dbReference type="NCBI Taxonomy" id="181527"/>
    <lineage>
        <taxon>Eukaryota</taxon>
        <taxon>Fungi</taxon>
        <taxon>Dikarya</taxon>
        <taxon>Basidiomycota</taxon>
        <taxon>Agaricomycotina</taxon>
        <taxon>Agaricomycetes</taxon>
        <taxon>Agaricomycetidae</taxon>
        <taxon>Agaricales</taxon>
        <taxon>Pluteineae</taxon>
        <taxon>Pluteaceae</taxon>
        <taxon>Pluteus</taxon>
    </lineage>
</organism>
<dbReference type="Proteomes" id="UP000308600">
    <property type="component" value="Unassembled WGS sequence"/>
</dbReference>
<gene>
    <name evidence="1" type="ORF">BDN72DRAFT_846415</name>
</gene>
<proteinExistence type="predicted"/>
<reference evidence="1 2" key="1">
    <citation type="journal article" date="2019" name="Nat. Ecol. Evol.">
        <title>Megaphylogeny resolves global patterns of mushroom evolution.</title>
        <authorList>
            <person name="Varga T."/>
            <person name="Krizsan K."/>
            <person name="Foldi C."/>
            <person name="Dima B."/>
            <person name="Sanchez-Garcia M."/>
            <person name="Sanchez-Ramirez S."/>
            <person name="Szollosi G.J."/>
            <person name="Szarkandi J.G."/>
            <person name="Papp V."/>
            <person name="Albert L."/>
            <person name="Andreopoulos W."/>
            <person name="Angelini C."/>
            <person name="Antonin V."/>
            <person name="Barry K.W."/>
            <person name="Bougher N.L."/>
            <person name="Buchanan P."/>
            <person name="Buyck B."/>
            <person name="Bense V."/>
            <person name="Catcheside P."/>
            <person name="Chovatia M."/>
            <person name="Cooper J."/>
            <person name="Damon W."/>
            <person name="Desjardin D."/>
            <person name="Finy P."/>
            <person name="Geml J."/>
            <person name="Haridas S."/>
            <person name="Hughes K."/>
            <person name="Justo A."/>
            <person name="Karasinski D."/>
            <person name="Kautmanova I."/>
            <person name="Kiss B."/>
            <person name="Kocsube S."/>
            <person name="Kotiranta H."/>
            <person name="LaButti K.M."/>
            <person name="Lechner B.E."/>
            <person name="Liimatainen K."/>
            <person name="Lipzen A."/>
            <person name="Lukacs Z."/>
            <person name="Mihaltcheva S."/>
            <person name="Morgado L.N."/>
            <person name="Niskanen T."/>
            <person name="Noordeloos M.E."/>
            <person name="Ohm R.A."/>
            <person name="Ortiz-Santana B."/>
            <person name="Ovrebo C."/>
            <person name="Racz N."/>
            <person name="Riley R."/>
            <person name="Savchenko A."/>
            <person name="Shiryaev A."/>
            <person name="Soop K."/>
            <person name="Spirin V."/>
            <person name="Szebenyi C."/>
            <person name="Tomsovsky M."/>
            <person name="Tulloss R.E."/>
            <person name="Uehling J."/>
            <person name="Grigoriev I.V."/>
            <person name="Vagvolgyi C."/>
            <person name="Papp T."/>
            <person name="Martin F.M."/>
            <person name="Miettinen O."/>
            <person name="Hibbett D.S."/>
            <person name="Nagy L.G."/>
        </authorList>
    </citation>
    <scope>NUCLEOTIDE SEQUENCE [LARGE SCALE GENOMIC DNA]</scope>
    <source>
        <strain evidence="1 2">NL-1719</strain>
    </source>
</reference>
<accession>A0ACD3AFY4</accession>
<name>A0ACD3AFY4_9AGAR</name>
<evidence type="ECO:0000313" key="1">
    <source>
        <dbReference type="EMBL" id="TFK64645.1"/>
    </source>
</evidence>
<keyword evidence="2" id="KW-1185">Reference proteome</keyword>
<protein>
    <submittedName>
        <fullName evidence="1">Uncharacterized protein</fullName>
    </submittedName>
</protein>